<dbReference type="InterPro" id="IPR027417">
    <property type="entry name" value="P-loop_NTPase"/>
</dbReference>
<gene>
    <name evidence="2" type="ORF">BBF96_08735</name>
</gene>
<proteinExistence type="predicted"/>
<feature type="domain" description="Phosphoribulokinase/uridine kinase" evidence="1">
    <location>
        <begin position="24"/>
        <end position="169"/>
    </location>
</feature>
<dbReference type="RefSeq" id="WP_127016802.1">
    <property type="nucleotide sequence ID" value="NZ_CP016379.1"/>
</dbReference>
<organism evidence="2 3">
    <name type="scientific">Anoxybacter fermentans</name>
    <dbReference type="NCBI Taxonomy" id="1323375"/>
    <lineage>
        <taxon>Bacteria</taxon>
        <taxon>Bacillati</taxon>
        <taxon>Bacillota</taxon>
        <taxon>Clostridia</taxon>
        <taxon>Halanaerobiales</taxon>
        <taxon>Anoxybacter</taxon>
    </lineage>
</organism>
<dbReference type="Pfam" id="PF00485">
    <property type="entry name" value="PRK"/>
    <property type="match status" value="1"/>
</dbReference>
<dbReference type="SUPFAM" id="SSF52540">
    <property type="entry name" value="P-loop containing nucleoside triphosphate hydrolases"/>
    <property type="match status" value="1"/>
</dbReference>
<evidence type="ECO:0000313" key="3">
    <source>
        <dbReference type="Proteomes" id="UP000267250"/>
    </source>
</evidence>
<reference evidence="2 3" key="1">
    <citation type="submission" date="2016-07" db="EMBL/GenBank/DDBJ databases">
        <title>Genome and transcriptome analysis of iron-reducing fermentative bacteria Anoxybacter fermentans.</title>
        <authorList>
            <person name="Zeng X."/>
            <person name="Shao Z."/>
        </authorList>
    </citation>
    <scope>NUCLEOTIDE SEQUENCE [LARGE SCALE GENOMIC DNA]</scope>
    <source>
        <strain evidence="2 3">DY22613</strain>
    </source>
</reference>
<dbReference type="InterPro" id="IPR006083">
    <property type="entry name" value="PRK/URK"/>
</dbReference>
<dbReference type="Proteomes" id="UP000267250">
    <property type="component" value="Chromosome"/>
</dbReference>
<dbReference type="GO" id="GO:0005524">
    <property type="term" value="F:ATP binding"/>
    <property type="evidence" value="ECO:0007669"/>
    <property type="project" value="InterPro"/>
</dbReference>
<dbReference type="OrthoDB" id="1420794at2"/>
<dbReference type="PANTHER" id="PTHR10285">
    <property type="entry name" value="URIDINE KINASE"/>
    <property type="match status" value="1"/>
</dbReference>
<evidence type="ECO:0000259" key="1">
    <source>
        <dbReference type="Pfam" id="PF00485"/>
    </source>
</evidence>
<protein>
    <recommendedName>
        <fullName evidence="1">Phosphoribulokinase/uridine kinase domain-containing protein</fullName>
    </recommendedName>
</protein>
<dbReference type="EMBL" id="CP016379">
    <property type="protein sequence ID" value="AZR73460.1"/>
    <property type="molecule type" value="Genomic_DNA"/>
</dbReference>
<dbReference type="Gene3D" id="3.40.50.300">
    <property type="entry name" value="P-loop containing nucleotide triphosphate hydrolases"/>
    <property type="match status" value="1"/>
</dbReference>
<dbReference type="AlphaFoldDB" id="A0A3S9SYX4"/>
<accession>A0A3S9SYX4</accession>
<dbReference type="GO" id="GO:0016301">
    <property type="term" value="F:kinase activity"/>
    <property type="evidence" value="ECO:0007669"/>
    <property type="project" value="InterPro"/>
</dbReference>
<sequence length="235" mass="27540">MRFEDLIEYICGQITSIKAEKPLLIAIDGVDTSGKTTLSKHIVTSLKNKGYSIIQASIDGFHNPRDKRYRLGSKSPEGYYRDSFNYDALIQCLLNPLSEKGNRKYITAVYDFKTESEVEQEPKIATEDSILIMEGVFLLRSELYQYWDYKVFLHVDFEQVIQRAKKRDQYLFGSEEEIEIRYRSKYIPGQQIYLYESDPYEKASIVIDNNDFNNPIIVETNDEIENLRRKAFNFT</sequence>
<keyword evidence="3" id="KW-1185">Reference proteome</keyword>
<name>A0A3S9SYX4_9FIRM</name>
<dbReference type="KEGG" id="aft:BBF96_08735"/>
<evidence type="ECO:0000313" key="2">
    <source>
        <dbReference type="EMBL" id="AZR73460.1"/>
    </source>
</evidence>